<dbReference type="EMBL" id="SNRY01000365">
    <property type="protein sequence ID" value="KAA6341786.1"/>
    <property type="molecule type" value="Genomic_DNA"/>
</dbReference>
<evidence type="ECO:0000313" key="1">
    <source>
        <dbReference type="EMBL" id="KAA6341786.1"/>
    </source>
</evidence>
<name>A0A5J4S6R7_9ZZZZ</name>
<protein>
    <submittedName>
        <fullName evidence="1">Uncharacterized protein</fullName>
    </submittedName>
</protein>
<gene>
    <name evidence="1" type="ORF">EZS27_010424</name>
</gene>
<proteinExistence type="predicted"/>
<sequence length="84" mass="9434">MSKNIFSIESRQLIMIGKLAYSNLSTVGFLIEQQSISLIRCYYFLIISKASSFIPSVNIIGIKNPSLFNIFVPAGAFPEIRYPL</sequence>
<dbReference type="AlphaFoldDB" id="A0A5J4S6R7"/>
<organism evidence="1">
    <name type="scientific">termite gut metagenome</name>
    <dbReference type="NCBI Taxonomy" id="433724"/>
    <lineage>
        <taxon>unclassified sequences</taxon>
        <taxon>metagenomes</taxon>
        <taxon>organismal metagenomes</taxon>
    </lineage>
</organism>
<accession>A0A5J4S6R7</accession>
<reference evidence="1" key="1">
    <citation type="submission" date="2019-03" db="EMBL/GenBank/DDBJ databases">
        <title>Single cell metagenomics reveals metabolic interactions within the superorganism composed of flagellate Streblomastix strix and complex community of Bacteroidetes bacteria on its surface.</title>
        <authorList>
            <person name="Treitli S.C."/>
            <person name="Kolisko M."/>
            <person name="Husnik F."/>
            <person name="Keeling P."/>
            <person name="Hampl V."/>
        </authorList>
    </citation>
    <scope>NUCLEOTIDE SEQUENCE</scope>
    <source>
        <strain evidence="1">STM</strain>
    </source>
</reference>
<comment type="caution">
    <text evidence="1">The sequence shown here is derived from an EMBL/GenBank/DDBJ whole genome shotgun (WGS) entry which is preliminary data.</text>
</comment>